<evidence type="ECO:0000313" key="5">
    <source>
        <dbReference type="Proteomes" id="UP001075354"/>
    </source>
</evidence>
<dbReference type="GO" id="GO:0005737">
    <property type="term" value="C:cytoplasm"/>
    <property type="evidence" value="ECO:0007669"/>
    <property type="project" value="TreeGrafter"/>
</dbReference>
<dbReference type="Proteomes" id="UP001075354">
    <property type="component" value="Chromosome 13"/>
</dbReference>
<gene>
    <name evidence="4" type="ORF">ONE63_002972</name>
</gene>
<accession>A0AAV7XBW6</accession>
<keyword evidence="1" id="KW-0812">Transmembrane</keyword>
<dbReference type="InterPro" id="IPR011044">
    <property type="entry name" value="Quino_amine_DH_bsu"/>
</dbReference>
<feature type="domain" description="HPS5 TPR" evidence="3">
    <location>
        <begin position="889"/>
        <end position="996"/>
    </location>
</feature>
<reference evidence="4" key="1">
    <citation type="submission" date="2022-12" db="EMBL/GenBank/DDBJ databases">
        <title>Chromosome-level genome assembly of the bean flower thrips Megalurothrips usitatus.</title>
        <authorList>
            <person name="Ma L."/>
            <person name="Liu Q."/>
            <person name="Li H."/>
            <person name="Cai W."/>
        </authorList>
    </citation>
    <scope>NUCLEOTIDE SEQUENCE</scope>
    <source>
        <strain evidence="4">Cailab_2022a</strain>
    </source>
</reference>
<dbReference type="PANTHER" id="PTHR23287">
    <property type="entry name" value="RUBY-EYE2-LIKE PROTEIN"/>
    <property type="match status" value="1"/>
</dbReference>
<dbReference type="Gene3D" id="2.130.10.10">
    <property type="entry name" value="YVTN repeat-like/Quinoprotein amine dehydrogenase"/>
    <property type="match status" value="1"/>
</dbReference>
<evidence type="ECO:0000259" key="3">
    <source>
        <dbReference type="Pfam" id="PF23757"/>
    </source>
</evidence>
<keyword evidence="5" id="KW-1185">Reference proteome</keyword>
<feature type="domain" description="HPS5-like beta-propeller" evidence="2">
    <location>
        <begin position="11"/>
        <end position="207"/>
    </location>
</feature>
<organism evidence="4 5">
    <name type="scientific">Megalurothrips usitatus</name>
    <name type="common">bean blossom thrips</name>
    <dbReference type="NCBI Taxonomy" id="439358"/>
    <lineage>
        <taxon>Eukaryota</taxon>
        <taxon>Metazoa</taxon>
        <taxon>Ecdysozoa</taxon>
        <taxon>Arthropoda</taxon>
        <taxon>Hexapoda</taxon>
        <taxon>Insecta</taxon>
        <taxon>Pterygota</taxon>
        <taxon>Neoptera</taxon>
        <taxon>Paraneoptera</taxon>
        <taxon>Thysanoptera</taxon>
        <taxon>Terebrantia</taxon>
        <taxon>Thripoidea</taxon>
        <taxon>Thripidae</taxon>
        <taxon>Megalurothrips</taxon>
    </lineage>
</organism>
<keyword evidence="1" id="KW-1133">Transmembrane helix</keyword>
<evidence type="ECO:0000259" key="2">
    <source>
        <dbReference type="Pfam" id="PF23756"/>
    </source>
</evidence>
<proteinExistence type="predicted"/>
<dbReference type="Pfam" id="PF23756">
    <property type="entry name" value="Beta-prop_HPS5"/>
    <property type="match status" value="1"/>
</dbReference>
<evidence type="ECO:0000313" key="4">
    <source>
        <dbReference type="EMBL" id="KAJ1521294.1"/>
    </source>
</evidence>
<dbReference type="EMBL" id="JAPTSV010000013">
    <property type="protein sequence ID" value="KAJ1521294.1"/>
    <property type="molecule type" value="Genomic_DNA"/>
</dbReference>
<feature type="transmembrane region" description="Helical" evidence="1">
    <location>
        <begin position="998"/>
        <end position="1017"/>
    </location>
</feature>
<dbReference type="InterPro" id="IPR056446">
    <property type="entry name" value="TPR_HPS5_insects"/>
</dbReference>
<dbReference type="InterPro" id="IPR015943">
    <property type="entry name" value="WD40/YVTN_repeat-like_dom_sf"/>
</dbReference>
<keyword evidence="1" id="KW-0472">Membrane</keyword>
<dbReference type="Pfam" id="PF23757">
    <property type="entry name" value="TPR_HPS5_insect"/>
    <property type="match status" value="1"/>
</dbReference>
<dbReference type="AlphaFoldDB" id="A0AAV7XBW6"/>
<sequence length="1027" mass="115424">MQEVIKMVHVLVETEDTSSISSPLKTTNRIKFLSLSVSESYIVFGASSGGLYVYDRESFAFKALVPSKEGPITCVRISPDEKWFGFSTTRGVSCVLEHSGSAVNRRILSHVHEGRSVTALQWNNLSSQLYIGDNSGQISVISVSSYLTPAVALMQLDSAIVQLDTCSYMLLASTTTRSFLCDTFREQYRQIGNRLRDGEFGGCFYHVDAMEPLISPVLETSRDQEGAPGPFSSLSDGEWLLADNNLQNVKLFCSRPGLRLWEVRIDGAVMNTHQFKQLRHTPPVNVIRPPEVGIYSETMNLPHQSQTLQFKKLCNLANKYILTYDANGLCVLDPMTSEIILWTDQFKNILDVHVVDDVMYLWMGDSKLHAVSFTPIDKFLVRMYLQRRYLYCAQLCAVHVSTLKKLAHISLKLHILVDLLQKVKEEETGNSLDEDATAKIHELLDEVSKTAQNQDQAQMLKSGIFIVGNAHLLSQNQKLGVHKPCGNISQKSQAYDAVDILPSLLRRQEGQTQENGHSGEGTMNGVFKNSILPSISSIDKSNGNSDEDFDPFPDLPLSSLTSAETIMALKSLTTTVSGTITNGTKSLREKWQSIEERLRGQEESGLGVEKSINRSGVQVPNLFENCDEEDRNVATSHKKATRLPISSLVDYCTQIESHQNGNRVNLEELQFKMLDSFLLLYDEFMKSSTMEETGKSVAGSSEDKESVFIIRKWLNCSNTVPFPFHDHFEKEFVTTLSLQFQVCLASGALSKWLSEFLSQLELDYSLFPSHIGRIHSKNALLLDQVMGRFLGICSGLLEPYSALQSLEDSGCTCNYFSWNVIVDYFHKSSSTSFASAPDRASANTDTHSWSLPRTLNAMLVLLQLGQVQSCRNIGNSVPTRYILRTMLKLKENSAHLSKLFLTYLEKVQEEDLLASLEDKEVYYFTRKAFESLHQVEPREQCSCGFPLKEVDFDRPFLNVGLALITSVYKSSGLVEAIMLCQKTGVLWHFLLTLRYSNCFSFCFIFLKFLIFTAYFSLPQHSLNFQTG</sequence>
<comment type="caution">
    <text evidence="4">The sequence shown here is derived from an EMBL/GenBank/DDBJ whole genome shotgun (WGS) entry which is preliminary data.</text>
</comment>
<dbReference type="GO" id="GO:0048066">
    <property type="term" value="P:developmental pigmentation"/>
    <property type="evidence" value="ECO:0007669"/>
    <property type="project" value="TreeGrafter"/>
</dbReference>
<name>A0AAV7XBW6_9NEOP</name>
<evidence type="ECO:0000256" key="1">
    <source>
        <dbReference type="SAM" id="Phobius"/>
    </source>
</evidence>
<dbReference type="InterPro" id="IPR056499">
    <property type="entry name" value="Beta-prop_HPS5-like"/>
</dbReference>
<evidence type="ECO:0008006" key="6">
    <source>
        <dbReference type="Google" id="ProtNLM"/>
    </source>
</evidence>
<dbReference type="SUPFAM" id="SSF50969">
    <property type="entry name" value="YVTN repeat-like/Quinoprotein amine dehydrogenase"/>
    <property type="match status" value="1"/>
</dbReference>
<protein>
    <recommendedName>
        <fullName evidence="6">Hermansky-Pudlak syndrome 5 protein homolog</fullName>
    </recommendedName>
</protein>
<dbReference type="PANTHER" id="PTHR23287:SF18">
    <property type="entry name" value="BLOC-2 COMPLEX MEMBER HPS5"/>
    <property type="match status" value="1"/>
</dbReference>